<dbReference type="PROSITE" id="PS50878">
    <property type="entry name" value="RT_POL"/>
    <property type="match status" value="1"/>
</dbReference>
<reference evidence="2" key="2">
    <citation type="journal article" date="2024" name="Plant">
        <title>Genomic evolution and insights into agronomic trait innovations of Sesamum species.</title>
        <authorList>
            <person name="Miao H."/>
            <person name="Wang L."/>
            <person name="Qu L."/>
            <person name="Liu H."/>
            <person name="Sun Y."/>
            <person name="Le M."/>
            <person name="Wang Q."/>
            <person name="Wei S."/>
            <person name="Zheng Y."/>
            <person name="Lin W."/>
            <person name="Duan Y."/>
            <person name="Cao H."/>
            <person name="Xiong S."/>
            <person name="Wang X."/>
            <person name="Wei L."/>
            <person name="Li C."/>
            <person name="Ma Q."/>
            <person name="Ju M."/>
            <person name="Zhao R."/>
            <person name="Li G."/>
            <person name="Mu C."/>
            <person name="Tian Q."/>
            <person name="Mei H."/>
            <person name="Zhang T."/>
            <person name="Gao T."/>
            <person name="Zhang H."/>
        </authorList>
    </citation>
    <scope>NUCLEOTIDE SEQUENCE</scope>
    <source>
        <strain evidence="2">KEN1</strain>
    </source>
</reference>
<reference evidence="2" key="1">
    <citation type="submission" date="2020-06" db="EMBL/GenBank/DDBJ databases">
        <authorList>
            <person name="Li T."/>
            <person name="Hu X."/>
            <person name="Zhang T."/>
            <person name="Song X."/>
            <person name="Zhang H."/>
            <person name="Dai N."/>
            <person name="Sheng W."/>
            <person name="Hou X."/>
            <person name="Wei L."/>
        </authorList>
    </citation>
    <scope>NUCLEOTIDE SEQUENCE</scope>
    <source>
        <strain evidence="2">KEN1</strain>
        <tissue evidence="2">Leaf</tissue>
    </source>
</reference>
<dbReference type="InterPro" id="IPR000477">
    <property type="entry name" value="RT_dom"/>
</dbReference>
<dbReference type="Pfam" id="PF00078">
    <property type="entry name" value="RVT_1"/>
    <property type="match status" value="1"/>
</dbReference>
<dbReference type="PANTHER" id="PTHR33116">
    <property type="entry name" value="REVERSE TRANSCRIPTASE ZINC-BINDING DOMAIN-CONTAINING PROTEIN-RELATED-RELATED"/>
    <property type="match status" value="1"/>
</dbReference>
<organism evidence="2">
    <name type="scientific">Sesamum latifolium</name>
    <dbReference type="NCBI Taxonomy" id="2727402"/>
    <lineage>
        <taxon>Eukaryota</taxon>
        <taxon>Viridiplantae</taxon>
        <taxon>Streptophyta</taxon>
        <taxon>Embryophyta</taxon>
        <taxon>Tracheophyta</taxon>
        <taxon>Spermatophyta</taxon>
        <taxon>Magnoliopsida</taxon>
        <taxon>eudicotyledons</taxon>
        <taxon>Gunneridae</taxon>
        <taxon>Pentapetalae</taxon>
        <taxon>asterids</taxon>
        <taxon>lamiids</taxon>
        <taxon>Lamiales</taxon>
        <taxon>Pedaliaceae</taxon>
        <taxon>Sesamum</taxon>
    </lineage>
</organism>
<proteinExistence type="predicted"/>
<feature type="domain" description="Reverse transcriptase" evidence="1">
    <location>
        <begin position="1"/>
        <end position="82"/>
    </location>
</feature>
<dbReference type="PANTHER" id="PTHR33116:SF66">
    <property type="entry name" value="REVERSE TRANSCRIPTASE ZINC-BINDING DOMAIN-CONTAINING PROTEIN"/>
    <property type="match status" value="1"/>
</dbReference>
<evidence type="ECO:0000259" key="1">
    <source>
        <dbReference type="PROSITE" id="PS50878"/>
    </source>
</evidence>
<protein>
    <recommendedName>
        <fullName evidence="1">Reverse transcriptase domain-containing protein</fullName>
    </recommendedName>
</protein>
<evidence type="ECO:0000313" key="2">
    <source>
        <dbReference type="EMBL" id="KAL0455533.1"/>
    </source>
</evidence>
<dbReference type="EMBL" id="JACGWN010000003">
    <property type="protein sequence ID" value="KAL0455533.1"/>
    <property type="molecule type" value="Genomic_DNA"/>
</dbReference>
<sequence length="374" mass="42638">MLGILNLCFADDVLIFCARTVNSIRTIKATLAEFAEMSGLHVNPSKSTIILSKAVQGERQAILELMGFQEGSLPIKYLGVPLIASRLTVADCQPLIDRINSRLAGWNHLNLSLAGRTQPLGVGKKLVKISILLKEGLDYRVGDGSKFKLWTDLWHPRGPLIHSFPCGPTITGLPSNSLLMTVMQQGQWRWPSETDFDIQEIIAGLPPIFPQQSDLIKWRPNAGMFTTAAVLSLLQPASPRVHWHRLLGGKFKIPRHDFILWLAILERLSTIDRLWSVRFQWPNLGWQRDILWASRRWRGKHLLNAAARALLASNVYNIWREHNNRRFTATASSAETVAIRAMEEIRYRIISEDIRPSLQLSVLYRIWEIPWDRH</sequence>
<gene>
    <name evidence="2" type="ORF">Slati_0892500</name>
</gene>
<name>A0AAW2XN22_9LAMI</name>
<dbReference type="AlphaFoldDB" id="A0AAW2XN22"/>
<accession>A0AAW2XN22</accession>
<comment type="caution">
    <text evidence="2">The sequence shown here is derived from an EMBL/GenBank/DDBJ whole genome shotgun (WGS) entry which is preliminary data.</text>
</comment>